<feature type="transmembrane region" description="Helical" evidence="6">
    <location>
        <begin position="12"/>
        <end position="33"/>
    </location>
</feature>
<feature type="transmembrane region" description="Helical" evidence="6">
    <location>
        <begin position="338"/>
        <end position="362"/>
    </location>
</feature>
<dbReference type="Pfam" id="PF07690">
    <property type="entry name" value="MFS_1"/>
    <property type="match status" value="1"/>
</dbReference>
<dbReference type="AlphaFoldDB" id="A0A6I3XLE9"/>
<feature type="transmembrane region" description="Helical" evidence="6">
    <location>
        <begin position="213"/>
        <end position="235"/>
    </location>
</feature>
<dbReference type="InterPro" id="IPR050189">
    <property type="entry name" value="MFS_Efflux_Transporters"/>
</dbReference>
<dbReference type="RefSeq" id="WP_155711059.1">
    <property type="nucleotide sequence ID" value="NZ_BMWU01000004.1"/>
</dbReference>
<sequence>MTASRDHGLEKPAAWGAVCAMALGAFALIASEFMPVSLLTPIAADLRITEGQAGQAIAISGAFALLASLCVAPLAGRLDRKTLLLSLTLLMIASGTVVALAPDYHVFMFGRALIGVAIGGFWSMSAATTMRLVPDRDVPRALAILNGGNALAAIVAAPLGSFLGSIIGWRGAFFFVVPLAALALAWKFVSLPSMPAQDAARGNGVVRLMKRPAVALGMAAVSLFFMGQFALFTYLRPFLETVTGAGVSTLSFMLLLLGAAGFAGTTLIGGFLGKGLYRTLVAIPAMMAAIAVALVAFGGSTAATAALLAAWGLVATAAPVGWWTWLAKTLPRDAEAGGGLMVAVVQLAIMLGATAGGLLFDAGGYRSTFYMSAAVLVVAAVLAALAARAASHAQAR</sequence>
<dbReference type="Gene3D" id="1.20.1250.20">
    <property type="entry name" value="MFS general substrate transporter like domains"/>
    <property type="match status" value="1"/>
</dbReference>
<evidence type="ECO:0000313" key="9">
    <source>
        <dbReference type="Proteomes" id="UP000431684"/>
    </source>
</evidence>
<dbReference type="InterPro" id="IPR020846">
    <property type="entry name" value="MFS_dom"/>
</dbReference>
<gene>
    <name evidence="8" type="ORF">GJV26_23295</name>
</gene>
<evidence type="ECO:0000313" key="8">
    <source>
        <dbReference type="EMBL" id="MUI15360.1"/>
    </source>
</evidence>
<feature type="transmembrane region" description="Helical" evidence="6">
    <location>
        <begin position="247"/>
        <end position="272"/>
    </location>
</feature>
<keyword evidence="5 6" id="KW-0472">Membrane</keyword>
<dbReference type="SUPFAM" id="SSF103473">
    <property type="entry name" value="MFS general substrate transporter"/>
    <property type="match status" value="1"/>
</dbReference>
<keyword evidence="2" id="KW-1003">Cell membrane</keyword>
<dbReference type="GO" id="GO:0022857">
    <property type="term" value="F:transmembrane transporter activity"/>
    <property type="evidence" value="ECO:0007669"/>
    <property type="project" value="InterPro"/>
</dbReference>
<keyword evidence="4 6" id="KW-1133">Transmembrane helix</keyword>
<dbReference type="PROSITE" id="PS50850">
    <property type="entry name" value="MFS"/>
    <property type="match status" value="1"/>
</dbReference>
<feature type="transmembrane region" description="Helical" evidence="6">
    <location>
        <begin position="368"/>
        <end position="387"/>
    </location>
</feature>
<organism evidence="8 9">
    <name type="scientific">Pseudoduganella dura</name>
    <dbReference type="NCBI Taxonomy" id="321982"/>
    <lineage>
        <taxon>Bacteria</taxon>
        <taxon>Pseudomonadati</taxon>
        <taxon>Pseudomonadota</taxon>
        <taxon>Betaproteobacteria</taxon>
        <taxon>Burkholderiales</taxon>
        <taxon>Oxalobacteraceae</taxon>
        <taxon>Telluria group</taxon>
        <taxon>Pseudoduganella</taxon>
    </lineage>
</organism>
<evidence type="ECO:0000256" key="1">
    <source>
        <dbReference type="ARBA" id="ARBA00004651"/>
    </source>
</evidence>
<evidence type="ECO:0000259" key="7">
    <source>
        <dbReference type="PROSITE" id="PS50850"/>
    </source>
</evidence>
<comment type="caution">
    <text evidence="8">The sequence shown here is derived from an EMBL/GenBank/DDBJ whole genome shotgun (WGS) entry which is preliminary data.</text>
</comment>
<feature type="transmembrane region" description="Helical" evidence="6">
    <location>
        <begin position="279"/>
        <end position="299"/>
    </location>
</feature>
<comment type="subcellular location">
    <subcellularLocation>
        <location evidence="1">Cell membrane</location>
        <topology evidence="1">Multi-pass membrane protein</topology>
    </subcellularLocation>
</comment>
<evidence type="ECO:0000256" key="3">
    <source>
        <dbReference type="ARBA" id="ARBA00022692"/>
    </source>
</evidence>
<name>A0A6I3XLE9_9BURK</name>
<evidence type="ECO:0000256" key="2">
    <source>
        <dbReference type="ARBA" id="ARBA00022475"/>
    </source>
</evidence>
<dbReference type="EMBL" id="WNWM01000002">
    <property type="protein sequence ID" value="MUI15360.1"/>
    <property type="molecule type" value="Genomic_DNA"/>
</dbReference>
<dbReference type="InterPro" id="IPR011701">
    <property type="entry name" value="MFS"/>
</dbReference>
<evidence type="ECO:0000256" key="6">
    <source>
        <dbReference type="SAM" id="Phobius"/>
    </source>
</evidence>
<proteinExistence type="predicted"/>
<protein>
    <submittedName>
        <fullName evidence="8">MFS transporter</fullName>
    </submittedName>
</protein>
<feature type="transmembrane region" description="Helical" evidence="6">
    <location>
        <begin position="142"/>
        <end position="167"/>
    </location>
</feature>
<dbReference type="PANTHER" id="PTHR43124">
    <property type="entry name" value="PURINE EFFLUX PUMP PBUE"/>
    <property type="match status" value="1"/>
</dbReference>
<feature type="transmembrane region" description="Helical" evidence="6">
    <location>
        <begin position="108"/>
        <end position="130"/>
    </location>
</feature>
<feature type="transmembrane region" description="Helical" evidence="6">
    <location>
        <begin position="82"/>
        <end position="102"/>
    </location>
</feature>
<feature type="transmembrane region" description="Helical" evidence="6">
    <location>
        <begin position="53"/>
        <end position="75"/>
    </location>
</feature>
<dbReference type="Proteomes" id="UP000431684">
    <property type="component" value="Unassembled WGS sequence"/>
</dbReference>
<keyword evidence="9" id="KW-1185">Reference proteome</keyword>
<reference evidence="8 9" key="1">
    <citation type="submission" date="2019-11" db="EMBL/GenBank/DDBJ databases">
        <title>Draft Genome Sequences of Six Type Strains of the Genus Massilia.</title>
        <authorList>
            <person name="Miess H."/>
            <person name="Frediansyah A."/>
            <person name="Goeker M."/>
            <person name="Gross H."/>
        </authorList>
    </citation>
    <scope>NUCLEOTIDE SEQUENCE [LARGE SCALE GENOMIC DNA]</scope>
    <source>
        <strain evidence="8 9">DSM 17513</strain>
    </source>
</reference>
<dbReference type="OrthoDB" id="9812189at2"/>
<accession>A0A6I3XLE9</accession>
<dbReference type="InterPro" id="IPR036259">
    <property type="entry name" value="MFS_trans_sf"/>
</dbReference>
<dbReference type="GO" id="GO:0005886">
    <property type="term" value="C:plasma membrane"/>
    <property type="evidence" value="ECO:0007669"/>
    <property type="project" value="UniProtKB-SubCell"/>
</dbReference>
<evidence type="ECO:0000256" key="4">
    <source>
        <dbReference type="ARBA" id="ARBA00022989"/>
    </source>
</evidence>
<dbReference type="CDD" id="cd17324">
    <property type="entry name" value="MFS_NepI_like"/>
    <property type="match status" value="1"/>
</dbReference>
<keyword evidence="3 6" id="KW-0812">Transmembrane</keyword>
<dbReference type="PANTHER" id="PTHR43124:SF5">
    <property type="entry name" value="PURINE RIBONUCLEOSIDE EFFLUX PUMP NEPI"/>
    <property type="match status" value="1"/>
</dbReference>
<feature type="transmembrane region" description="Helical" evidence="6">
    <location>
        <begin position="173"/>
        <end position="192"/>
    </location>
</feature>
<feature type="domain" description="Major facilitator superfamily (MFS) profile" evidence="7">
    <location>
        <begin position="17"/>
        <end position="391"/>
    </location>
</feature>
<evidence type="ECO:0000256" key="5">
    <source>
        <dbReference type="ARBA" id="ARBA00023136"/>
    </source>
</evidence>
<feature type="transmembrane region" description="Helical" evidence="6">
    <location>
        <begin position="305"/>
        <end position="326"/>
    </location>
</feature>